<dbReference type="VEuPathDB" id="GiardiaDB:GMRT_14423"/>
<evidence type="ECO:0000313" key="17">
    <source>
        <dbReference type="Proteomes" id="UP000315496"/>
    </source>
</evidence>
<feature type="signal peptide" evidence="14">
    <location>
        <begin position="1"/>
        <end position="25"/>
    </location>
</feature>
<comment type="similarity">
    <text evidence="2">Belongs to the MYST (SAS/MOZ) family.</text>
</comment>
<dbReference type="SUPFAM" id="SSF55729">
    <property type="entry name" value="Acyl-CoA N-acyltransferases (Nat)"/>
    <property type="match status" value="1"/>
</dbReference>
<evidence type="ECO:0000256" key="6">
    <source>
        <dbReference type="ARBA" id="ARBA00022771"/>
    </source>
</evidence>
<keyword evidence="7" id="KW-0862">Zinc</keyword>
<evidence type="ECO:0000256" key="14">
    <source>
        <dbReference type="SAM" id="SignalP"/>
    </source>
</evidence>
<reference evidence="16 17" key="1">
    <citation type="submission" date="2019-05" db="EMBL/GenBank/DDBJ databases">
        <title>The compact genome of Giardia muris reveals important steps in the evolution of intestinal protozoan parasites.</title>
        <authorList>
            <person name="Xu F."/>
            <person name="Jimenez-Gonzalez A."/>
            <person name="Einarsson E."/>
            <person name="Astvaldsson A."/>
            <person name="Peirasmaki D."/>
            <person name="Eckmann L."/>
            <person name="Andersson J.O."/>
            <person name="Svard S.G."/>
            <person name="Jerlstrom-Hultqvist J."/>
        </authorList>
    </citation>
    <scope>NUCLEOTIDE SEQUENCE [LARGE SCALE GENOMIC DNA]</scope>
    <source>
        <strain evidence="16 17">Roberts-Thomson</strain>
    </source>
</reference>
<evidence type="ECO:0000259" key="15">
    <source>
        <dbReference type="PROSITE" id="PS51726"/>
    </source>
</evidence>
<dbReference type="AlphaFoldDB" id="A0A4Z1SRI5"/>
<keyword evidence="9" id="KW-0805">Transcription regulation</keyword>
<feature type="domain" description="MYST-type HAT" evidence="15">
    <location>
        <begin position="88"/>
        <end position="450"/>
    </location>
</feature>
<accession>A0A4Z1SRI5</accession>
<dbReference type="InterPro" id="IPR016181">
    <property type="entry name" value="Acyl_CoA_acyltransferase"/>
</dbReference>
<evidence type="ECO:0000256" key="1">
    <source>
        <dbReference type="ARBA" id="ARBA00004123"/>
    </source>
</evidence>
<dbReference type="GO" id="GO:0008270">
    <property type="term" value="F:zinc ion binding"/>
    <property type="evidence" value="ECO:0007669"/>
    <property type="project" value="UniProtKB-KW"/>
</dbReference>
<dbReference type="Proteomes" id="UP000315496">
    <property type="component" value="Chromosome 3"/>
</dbReference>
<keyword evidence="4 16" id="KW-0808">Transferase</keyword>
<dbReference type="InterPro" id="IPR050603">
    <property type="entry name" value="MYST_HAT"/>
</dbReference>
<name>A0A4Z1SRI5_GIAMU</name>
<keyword evidence="12" id="KW-0012">Acyltransferase</keyword>
<evidence type="ECO:0000256" key="10">
    <source>
        <dbReference type="ARBA" id="ARBA00023163"/>
    </source>
</evidence>
<dbReference type="Gene3D" id="3.40.630.30">
    <property type="match status" value="1"/>
</dbReference>
<keyword evidence="11" id="KW-0539">Nucleus</keyword>
<comment type="subcellular location">
    <subcellularLocation>
        <location evidence="1">Nucleus</location>
    </subcellularLocation>
</comment>
<feature type="active site" description="Proton donor/acceptor" evidence="13">
    <location>
        <position position="299"/>
    </location>
</feature>
<evidence type="ECO:0000256" key="12">
    <source>
        <dbReference type="ARBA" id="ARBA00023315"/>
    </source>
</evidence>
<dbReference type="Pfam" id="PF01853">
    <property type="entry name" value="MOZ_SAS"/>
    <property type="match status" value="2"/>
</dbReference>
<evidence type="ECO:0000256" key="11">
    <source>
        <dbReference type="ARBA" id="ARBA00023242"/>
    </source>
</evidence>
<keyword evidence="5" id="KW-0479">Metal-binding</keyword>
<evidence type="ECO:0000256" key="2">
    <source>
        <dbReference type="ARBA" id="ARBA00010107"/>
    </source>
</evidence>
<evidence type="ECO:0000256" key="3">
    <source>
        <dbReference type="ARBA" id="ARBA00013184"/>
    </source>
</evidence>
<feature type="chain" id="PRO_5021348764" description="histone acetyltransferase" evidence="14">
    <location>
        <begin position="26"/>
        <end position="462"/>
    </location>
</feature>
<comment type="caution">
    <text evidence="16">The sequence shown here is derived from an EMBL/GenBank/DDBJ whole genome shotgun (WGS) entry which is preliminary data.</text>
</comment>
<dbReference type="Pfam" id="PF17772">
    <property type="entry name" value="zf-MYST"/>
    <property type="match status" value="1"/>
</dbReference>
<dbReference type="OrthoDB" id="787137at2759"/>
<evidence type="ECO:0000256" key="9">
    <source>
        <dbReference type="ARBA" id="ARBA00023015"/>
    </source>
</evidence>
<evidence type="ECO:0000256" key="8">
    <source>
        <dbReference type="ARBA" id="ARBA00022990"/>
    </source>
</evidence>
<evidence type="ECO:0000256" key="13">
    <source>
        <dbReference type="PIRSR" id="PIRSR602717-51"/>
    </source>
</evidence>
<gene>
    <name evidence="16" type="ORF">GMRT_14423</name>
</gene>
<keyword evidence="10" id="KW-0804">Transcription</keyword>
<organism evidence="16 17">
    <name type="scientific">Giardia muris</name>
    <dbReference type="NCBI Taxonomy" id="5742"/>
    <lineage>
        <taxon>Eukaryota</taxon>
        <taxon>Metamonada</taxon>
        <taxon>Diplomonadida</taxon>
        <taxon>Hexamitidae</taxon>
        <taxon>Giardiinae</taxon>
        <taxon>Giardia</taxon>
    </lineage>
</organism>
<dbReference type="EC" id="2.3.1.48" evidence="3"/>
<keyword evidence="6" id="KW-0863">Zinc-finger</keyword>
<dbReference type="FunFam" id="3.30.60.60:FF:000001">
    <property type="entry name" value="Histone acetyltransferase"/>
    <property type="match status" value="1"/>
</dbReference>
<sequence>MKFLAPRAILVPGALVAVCLDRGEATAEVEARIAQVRPLGSSSTMGQASGEFGIRVIGADNRGLIWVDYRDLRYLAGPPSTKGATLLSERRWIESVILGQYTLETWYSSPYPEPYTEVTRLLICPYCMRYMRTERAYQKHMEACSLRMHPPGLRIYADGYISVYEVDGRSSKLFCQCLCLLAKLFLDSKSLFYDTEIFLFYVMTVDRNVLEQDMRDAYGNCDDQNAGYRHNVRGTFASPTAYLERDEVFVGYFSKEKTEWNVLACLLVLPCYHRMGLGTQLIDFAYLIGGVENRQAGPEEPLSKLGEATFHIYWRRRVLEYILGDALGLDLEKLRGELPLISSSSKEVVDLGPSSGLTEDSGLSHTSRTSGIGHVKISIVDLCEATGLLKRHAFTALAALPHLRFRQTDAFEIPPATQDGLISFYRRQEGRRIGKLARHRLQAGALHWNTYTTLYRRKDRLV</sequence>
<keyword evidence="17" id="KW-1185">Reference proteome</keyword>
<evidence type="ECO:0000256" key="4">
    <source>
        <dbReference type="ARBA" id="ARBA00022679"/>
    </source>
</evidence>
<dbReference type="GO" id="GO:0004402">
    <property type="term" value="F:histone acetyltransferase activity"/>
    <property type="evidence" value="ECO:0007669"/>
    <property type="project" value="InterPro"/>
</dbReference>
<dbReference type="PANTHER" id="PTHR10615">
    <property type="entry name" value="HISTONE ACETYLTRANSFERASE"/>
    <property type="match status" value="1"/>
</dbReference>
<evidence type="ECO:0000256" key="7">
    <source>
        <dbReference type="ARBA" id="ARBA00022833"/>
    </source>
</evidence>
<dbReference type="InterPro" id="IPR002717">
    <property type="entry name" value="HAT_MYST-type"/>
</dbReference>
<dbReference type="GO" id="GO:0005634">
    <property type="term" value="C:nucleus"/>
    <property type="evidence" value="ECO:0007669"/>
    <property type="project" value="UniProtKB-SubCell"/>
</dbReference>
<keyword evidence="8" id="KW-0007">Acetylation</keyword>
<proteinExistence type="inferred from homology"/>
<keyword evidence="14" id="KW-0732">Signal</keyword>
<dbReference type="InterPro" id="IPR040706">
    <property type="entry name" value="Zf-MYST"/>
</dbReference>
<dbReference type="PROSITE" id="PS51726">
    <property type="entry name" value="MYST_HAT"/>
    <property type="match status" value="1"/>
</dbReference>
<dbReference type="GO" id="GO:0006355">
    <property type="term" value="P:regulation of DNA-templated transcription"/>
    <property type="evidence" value="ECO:0007669"/>
    <property type="project" value="InterPro"/>
</dbReference>
<dbReference type="Gene3D" id="3.30.60.60">
    <property type="entry name" value="N-acetyl transferase-like"/>
    <property type="match status" value="1"/>
</dbReference>
<evidence type="ECO:0000313" key="16">
    <source>
        <dbReference type="EMBL" id="TNJ27585.1"/>
    </source>
</evidence>
<evidence type="ECO:0000256" key="5">
    <source>
        <dbReference type="ARBA" id="ARBA00022723"/>
    </source>
</evidence>
<dbReference type="PANTHER" id="PTHR10615:SF219">
    <property type="entry name" value="HISTONE ACETYLTRANSFERASE KAT5"/>
    <property type="match status" value="1"/>
</dbReference>
<dbReference type="EMBL" id="VDLU01000003">
    <property type="protein sequence ID" value="TNJ27585.1"/>
    <property type="molecule type" value="Genomic_DNA"/>
</dbReference>
<protein>
    <recommendedName>
        <fullName evidence="3">histone acetyltransferase</fullName>
        <ecNumber evidence="3">2.3.1.48</ecNumber>
    </recommendedName>
</protein>